<dbReference type="PANTHER" id="PTHR43581">
    <property type="entry name" value="ATP/GTP PHOSPHATASE"/>
    <property type="match status" value="1"/>
</dbReference>
<dbReference type="Proteomes" id="UP000030832">
    <property type="component" value="Unassembled WGS sequence"/>
</dbReference>
<dbReference type="STRING" id="333138.LQ50_20440"/>
<dbReference type="InterPro" id="IPR003959">
    <property type="entry name" value="ATPase_AAA_core"/>
</dbReference>
<evidence type="ECO:0000259" key="1">
    <source>
        <dbReference type="Pfam" id="PF13304"/>
    </source>
</evidence>
<dbReference type="AlphaFoldDB" id="A0A0B0ICI2"/>
<dbReference type="OrthoDB" id="9801813at2"/>
<dbReference type="RefSeq" id="WP_034632374.1">
    <property type="nucleotide sequence ID" value="NZ_JRJU01000035.1"/>
</dbReference>
<accession>A0A0B0ICI2</accession>
<dbReference type="PANTHER" id="PTHR43581:SF2">
    <property type="entry name" value="EXCINUCLEASE ATPASE SUBUNIT"/>
    <property type="match status" value="1"/>
</dbReference>
<gene>
    <name evidence="2" type="ORF">LQ50_20440</name>
</gene>
<dbReference type="InterPro" id="IPR051396">
    <property type="entry name" value="Bact_Antivir_Def_Nuclease"/>
</dbReference>
<dbReference type="InterPro" id="IPR027417">
    <property type="entry name" value="P-loop_NTPase"/>
</dbReference>
<reference evidence="2 3" key="1">
    <citation type="submission" date="2014-09" db="EMBL/GenBank/DDBJ databases">
        <title>Genome sequencing and annotation of Bacillus Okhensis strain Kh10-101T.</title>
        <authorList>
            <person name="Prakash J.S."/>
        </authorList>
    </citation>
    <scope>NUCLEOTIDE SEQUENCE [LARGE SCALE GENOMIC DNA]</scope>
    <source>
        <strain evidence="3">Kh10-101T</strain>
    </source>
</reference>
<organism evidence="2 3">
    <name type="scientific">Halalkalibacter okhensis</name>
    <dbReference type="NCBI Taxonomy" id="333138"/>
    <lineage>
        <taxon>Bacteria</taxon>
        <taxon>Bacillati</taxon>
        <taxon>Bacillota</taxon>
        <taxon>Bacilli</taxon>
        <taxon>Bacillales</taxon>
        <taxon>Bacillaceae</taxon>
        <taxon>Halalkalibacter</taxon>
    </lineage>
</organism>
<name>A0A0B0ICI2_9BACI</name>
<dbReference type="GO" id="GO:0016887">
    <property type="term" value="F:ATP hydrolysis activity"/>
    <property type="evidence" value="ECO:0007669"/>
    <property type="project" value="InterPro"/>
</dbReference>
<dbReference type="Pfam" id="PF13304">
    <property type="entry name" value="AAA_21"/>
    <property type="match status" value="1"/>
</dbReference>
<protein>
    <recommendedName>
        <fullName evidence="1">ATPase AAA-type core domain-containing protein</fullName>
    </recommendedName>
</protein>
<dbReference type="EMBL" id="JRJU01000035">
    <property type="protein sequence ID" value="KHF38607.1"/>
    <property type="molecule type" value="Genomic_DNA"/>
</dbReference>
<dbReference type="SUPFAM" id="SSF52540">
    <property type="entry name" value="P-loop containing nucleoside triphosphate hydrolases"/>
    <property type="match status" value="1"/>
</dbReference>
<dbReference type="GO" id="GO:0005524">
    <property type="term" value="F:ATP binding"/>
    <property type="evidence" value="ECO:0007669"/>
    <property type="project" value="InterPro"/>
</dbReference>
<evidence type="ECO:0000313" key="2">
    <source>
        <dbReference type="EMBL" id="KHF38607.1"/>
    </source>
</evidence>
<proteinExistence type="predicted"/>
<dbReference type="eggNOG" id="COG3910">
    <property type="taxonomic scope" value="Bacteria"/>
</dbReference>
<feature type="domain" description="ATPase AAA-type core" evidence="1">
    <location>
        <begin position="337"/>
        <end position="405"/>
    </location>
</feature>
<evidence type="ECO:0000313" key="3">
    <source>
        <dbReference type="Proteomes" id="UP000030832"/>
    </source>
</evidence>
<sequence length="501" mass="58160">MRLIKIYITNFNEARNKEGFHLVPDNWNDYLFYTLFNVEYVDKNLKKTEIGHVKIGFENQTTEEKTRTVLNQLAASQNNVILKLPSNFFSLGQSAKYYKNIKKLNDDDLRIDFLTAINDIAYNDEFMEKYSEQEVLTVSLMREVNKYNYENQFKRIARGGALLTDFDFTFSLEYQNKKKDLHFKVEPDTLPPTNLHAVIGTNGVGKTTVLKGIMNEYINGKLQDNFANLVYISFSVFDKIPSNEEDENDSFFYVGFKKKLGETKSDAEISEEFSESILSILIRKKQYYLHQMFMILNKADYNFNKLNFITILEEYFETKRSKEDMQICTENIVSKFEYLSSGHKIILLSISKIVELLVEKTLVLIDEPETHLHPPLLSAYIRCLSELLKAENGVGIVATHSPVVLQEVPKSVVSIIRKYGNAFKIERPKMETFGENTGVLTEEVFGLEVINTGFHKILKEAAEKFRDYDRVLEEFDYQLSLDAKTIVRSYLNELEKDFNDV</sequence>
<keyword evidence="3" id="KW-1185">Reference proteome</keyword>
<comment type="caution">
    <text evidence="2">The sequence shown here is derived from an EMBL/GenBank/DDBJ whole genome shotgun (WGS) entry which is preliminary data.</text>
</comment>
<dbReference type="Gene3D" id="3.40.50.300">
    <property type="entry name" value="P-loop containing nucleotide triphosphate hydrolases"/>
    <property type="match status" value="2"/>
</dbReference>